<dbReference type="CDD" id="cd14863">
    <property type="entry name" value="Fe-ADH-like"/>
    <property type="match status" value="1"/>
</dbReference>
<evidence type="ECO:0000313" key="5">
    <source>
        <dbReference type="EMBL" id="MCU6762063.1"/>
    </source>
</evidence>
<comment type="caution">
    <text evidence="5">The sequence shown here is derived from an EMBL/GenBank/DDBJ whole genome shotgun (WGS) entry which is preliminary data.</text>
</comment>
<dbReference type="InterPro" id="IPR056798">
    <property type="entry name" value="ADH_Fe_C"/>
</dbReference>
<dbReference type="EMBL" id="JAOQJQ010000002">
    <property type="protein sequence ID" value="MCU6762063.1"/>
    <property type="molecule type" value="Genomic_DNA"/>
</dbReference>
<gene>
    <name evidence="5" type="ORF">OCV88_06865</name>
</gene>
<protein>
    <submittedName>
        <fullName evidence="5">Iron-containing alcohol dehydrogenase</fullName>
    </submittedName>
</protein>
<comment type="similarity">
    <text evidence="1">Belongs to the iron-containing alcohol dehydrogenase family.</text>
</comment>
<keyword evidence="6" id="KW-1185">Reference proteome</keyword>
<evidence type="ECO:0000259" key="3">
    <source>
        <dbReference type="Pfam" id="PF00465"/>
    </source>
</evidence>
<dbReference type="InterPro" id="IPR001670">
    <property type="entry name" value="ADH_Fe/GldA"/>
</dbReference>
<dbReference type="PANTHER" id="PTHR11496">
    <property type="entry name" value="ALCOHOL DEHYDROGENASE"/>
    <property type="match status" value="1"/>
</dbReference>
<dbReference type="Gene3D" id="3.40.50.1970">
    <property type="match status" value="1"/>
</dbReference>
<sequence>MTTTFSQICPVFFKEHASCQTGEKAKEFHGTKAFCVCDKGISDCGIADKIIASLEEAGIETKLYDGVLPDAPDTMIDSAANIARNFDADIVIGIGGGSSLDAAKSISVLLDNPGPIHQYYLSKNVSFTSDTPLICIPTASGTGSEVTNVSVVHDHVTHAKETVIKKPSLAIVDPVLTLGLSPFTTAITAMDALSHAVEAYTTKIPNPHSDALALYAIRLITSNIVTAFKDGSNLEARISLSKASTLAGIAFNDAITHLGHAAAHEFGIRFQMPHGLACALTLPVVLTFAGDALPQRSIDIAKSMELALPKDCRGKEAAKLASEHMKFIMKALEIPSLKKQGITRQEAVDCARDAYEKAFFIAYTPRRITVPQLAELIGQMYDTYQ</sequence>
<evidence type="ECO:0000259" key="4">
    <source>
        <dbReference type="Pfam" id="PF25137"/>
    </source>
</evidence>
<dbReference type="InterPro" id="IPR039697">
    <property type="entry name" value="Alcohol_dehydrogenase_Fe"/>
</dbReference>
<dbReference type="RefSeq" id="WP_262590882.1">
    <property type="nucleotide sequence ID" value="NZ_JAOQJQ010000002.1"/>
</dbReference>
<dbReference type="Gene3D" id="1.20.1090.10">
    <property type="entry name" value="Dehydroquinate synthase-like - alpha domain"/>
    <property type="match status" value="1"/>
</dbReference>
<accession>A0ABT2TIL7</accession>
<proteinExistence type="inferred from homology"/>
<dbReference type="SUPFAM" id="SSF56796">
    <property type="entry name" value="Dehydroquinate synthase-like"/>
    <property type="match status" value="1"/>
</dbReference>
<organism evidence="5 6">
    <name type="scientific">Brotonthovivens ammoniilytica</name>
    <dbReference type="NCBI Taxonomy" id="2981725"/>
    <lineage>
        <taxon>Bacteria</taxon>
        <taxon>Bacillati</taxon>
        <taxon>Bacillota</taxon>
        <taxon>Clostridia</taxon>
        <taxon>Lachnospirales</taxon>
        <taxon>Lachnospiraceae</taxon>
        <taxon>Brotonthovivens</taxon>
    </lineage>
</organism>
<feature type="domain" description="Fe-containing alcohol dehydrogenase-like C-terminal" evidence="4">
    <location>
        <begin position="185"/>
        <end position="379"/>
    </location>
</feature>
<reference evidence="5 6" key="1">
    <citation type="journal article" date="2021" name="ISME Commun">
        <title>Automated analysis of genomic sequences facilitates high-throughput and comprehensive description of bacteria.</title>
        <authorList>
            <person name="Hitch T.C.A."/>
        </authorList>
    </citation>
    <scope>NUCLEOTIDE SEQUENCE [LARGE SCALE GENOMIC DNA]</scope>
    <source>
        <strain evidence="5 6">Sanger_109</strain>
    </source>
</reference>
<name>A0ABT2TIL7_9FIRM</name>
<dbReference type="PANTHER" id="PTHR11496:SF102">
    <property type="entry name" value="ALCOHOL DEHYDROGENASE 4"/>
    <property type="match status" value="1"/>
</dbReference>
<dbReference type="Pfam" id="PF25137">
    <property type="entry name" value="ADH_Fe_C"/>
    <property type="match status" value="1"/>
</dbReference>
<evidence type="ECO:0000313" key="6">
    <source>
        <dbReference type="Proteomes" id="UP001652442"/>
    </source>
</evidence>
<evidence type="ECO:0000256" key="2">
    <source>
        <dbReference type="ARBA" id="ARBA00023002"/>
    </source>
</evidence>
<dbReference type="Proteomes" id="UP001652442">
    <property type="component" value="Unassembled WGS sequence"/>
</dbReference>
<keyword evidence="2" id="KW-0560">Oxidoreductase</keyword>
<dbReference type="Pfam" id="PF00465">
    <property type="entry name" value="Fe-ADH"/>
    <property type="match status" value="1"/>
</dbReference>
<evidence type="ECO:0000256" key="1">
    <source>
        <dbReference type="ARBA" id="ARBA00007358"/>
    </source>
</evidence>
<feature type="domain" description="Alcohol dehydrogenase iron-type/glycerol dehydrogenase GldA" evidence="3">
    <location>
        <begin position="11"/>
        <end position="174"/>
    </location>
</feature>